<dbReference type="InterPro" id="IPR024077">
    <property type="entry name" value="Neurolysin/TOP_dom2"/>
</dbReference>
<dbReference type="InterPro" id="IPR001567">
    <property type="entry name" value="Pept_M3A_M3B_dom"/>
</dbReference>
<dbReference type="GO" id="GO:0046872">
    <property type="term" value="F:metal ion binding"/>
    <property type="evidence" value="ECO:0007669"/>
    <property type="project" value="UniProtKB-UniRule"/>
</dbReference>
<dbReference type="GO" id="GO:0005739">
    <property type="term" value="C:mitochondrion"/>
    <property type="evidence" value="ECO:0007669"/>
    <property type="project" value="TreeGrafter"/>
</dbReference>
<evidence type="ECO:0000256" key="2">
    <source>
        <dbReference type="ARBA" id="ARBA00022670"/>
    </source>
</evidence>
<dbReference type="PANTHER" id="PTHR11804:SF79">
    <property type="entry name" value="MITOCHONDRIAL INTERMEDIATE PEPTIDASE"/>
    <property type="match status" value="1"/>
</dbReference>
<dbReference type="InterPro" id="IPR045090">
    <property type="entry name" value="Pept_M3A_M3B"/>
</dbReference>
<comment type="similarity">
    <text evidence="1 7">Belongs to the peptidase M3 family.</text>
</comment>
<evidence type="ECO:0000256" key="6">
    <source>
        <dbReference type="ARBA" id="ARBA00023049"/>
    </source>
</evidence>
<evidence type="ECO:0000256" key="4">
    <source>
        <dbReference type="ARBA" id="ARBA00022801"/>
    </source>
</evidence>
<feature type="domain" description="Peptidase M3A/M3B catalytic" evidence="8">
    <location>
        <begin position="284"/>
        <end position="776"/>
    </location>
</feature>
<keyword evidence="3 7" id="KW-0479">Metal-binding</keyword>
<evidence type="ECO:0000256" key="3">
    <source>
        <dbReference type="ARBA" id="ARBA00022723"/>
    </source>
</evidence>
<evidence type="ECO:0000313" key="10">
    <source>
        <dbReference type="Proteomes" id="UP000274922"/>
    </source>
</evidence>
<evidence type="ECO:0000259" key="8">
    <source>
        <dbReference type="Pfam" id="PF01432"/>
    </source>
</evidence>
<dbReference type="Gene3D" id="3.40.390.10">
    <property type="entry name" value="Collagenase (Catalytic Domain)"/>
    <property type="match status" value="1"/>
</dbReference>
<dbReference type="AlphaFoldDB" id="A0A4P9X2M3"/>
<keyword evidence="10" id="KW-1185">Reference proteome</keyword>
<comment type="cofactor">
    <cofactor evidence="7">
        <name>Zn(2+)</name>
        <dbReference type="ChEBI" id="CHEBI:29105"/>
    </cofactor>
    <text evidence="7">Binds 1 zinc ion.</text>
</comment>
<gene>
    <name evidence="9" type="ORF">CXG81DRAFT_15535</name>
</gene>
<proteinExistence type="inferred from homology"/>
<evidence type="ECO:0000256" key="1">
    <source>
        <dbReference type="ARBA" id="ARBA00006040"/>
    </source>
</evidence>
<dbReference type="EMBL" id="ML014374">
    <property type="protein sequence ID" value="RKO98716.1"/>
    <property type="molecule type" value="Genomic_DNA"/>
</dbReference>
<dbReference type="STRING" id="1555241.A0A4P9X2M3"/>
<keyword evidence="5 7" id="KW-0862">Zinc</keyword>
<name>A0A4P9X2M3_9FUNG</name>
<keyword evidence="2 7" id="KW-0645">Protease</keyword>
<dbReference type="InterPro" id="IPR024079">
    <property type="entry name" value="MetalloPept_cat_dom_sf"/>
</dbReference>
<reference evidence="10" key="1">
    <citation type="journal article" date="2018" name="Nat. Microbiol.">
        <title>Leveraging single-cell genomics to expand the fungal tree of life.</title>
        <authorList>
            <person name="Ahrendt S.R."/>
            <person name="Quandt C.A."/>
            <person name="Ciobanu D."/>
            <person name="Clum A."/>
            <person name="Salamov A."/>
            <person name="Andreopoulos B."/>
            <person name="Cheng J.F."/>
            <person name="Woyke T."/>
            <person name="Pelin A."/>
            <person name="Henrissat B."/>
            <person name="Reynolds N.K."/>
            <person name="Benny G.L."/>
            <person name="Smith M.E."/>
            <person name="James T.Y."/>
            <person name="Grigoriev I.V."/>
        </authorList>
    </citation>
    <scope>NUCLEOTIDE SEQUENCE [LARGE SCALE GENOMIC DNA]</scope>
    <source>
        <strain evidence="10">ATCC 52028</strain>
    </source>
</reference>
<dbReference type="OrthoDB" id="17530at2759"/>
<organism evidence="9 10">
    <name type="scientific">Caulochytrium protostelioides</name>
    <dbReference type="NCBI Taxonomy" id="1555241"/>
    <lineage>
        <taxon>Eukaryota</taxon>
        <taxon>Fungi</taxon>
        <taxon>Fungi incertae sedis</taxon>
        <taxon>Chytridiomycota</taxon>
        <taxon>Chytridiomycota incertae sedis</taxon>
        <taxon>Chytridiomycetes</taxon>
        <taxon>Caulochytriales</taxon>
        <taxon>Caulochytriaceae</taxon>
        <taxon>Caulochytrium</taxon>
    </lineage>
</organism>
<keyword evidence="6 7" id="KW-0482">Metalloprotease</keyword>
<dbReference type="PANTHER" id="PTHR11804">
    <property type="entry name" value="PROTEASE M3 THIMET OLIGOPEPTIDASE-RELATED"/>
    <property type="match status" value="1"/>
</dbReference>
<dbReference type="SUPFAM" id="SSF55486">
    <property type="entry name" value="Metalloproteases ('zincins'), catalytic domain"/>
    <property type="match status" value="1"/>
</dbReference>
<dbReference type="Proteomes" id="UP000274922">
    <property type="component" value="Unassembled WGS sequence"/>
</dbReference>
<protein>
    <recommendedName>
        <fullName evidence="8">Peptidase M3A/M3B catalytic domain-containing protein</fullName>
    </recommendedName>
</protein>
<dbReference type="Pfam" id="PF01432">
    <property type="entry name" value="Peptidase_M3"/>
    <property type="match status" value="1"/>
</dbReference>
<evidence type="ECO:0000313" key="9">
    <source>
        <dbReference type="EMBL" id="RKO98716.1"/>
    </source>
</evidence>
<dbReference type="GO" id="GO:0006627">
    <property type="term" value="P:protein processing involved in protein targeting to mitochondrion"/>
    <property type="evidence" value="ECO:0007669"/>
    <property type="project" value="TreeGrafter"/>
</dbReference>
<accession>A0A4P9X2M3</accession>
<dbReference type="GO" id="GO:0006518">
    <property type="term" value="P:peptide metabolic process"/>
    <property type="evidence" value="ECO:0007669"/>
    <property type="project" value="TreeGrafter"/>
</dbReference>
<dbReference type="GO" id="GO:0004222">
    <property type="term" value="F:metalloendopeptidase activity"/>
    <property type="evidence" value="ECO:0007669"/>
    <property type="project" value="InterPro"/>
</dbReference>
<keyword evidence="4 7" id="KW-0378">Hydrolase</keyword>
<evidence type="ECO:0000256" key="5">
    <source>
        <dbReference type="ARBA" id="ARBA00022833"/>
    </source>
</evidence>
<sequence length="795" mass="82063">MATPSGRANRFRALFHHGAHGAHGARAADGVLGSGASPLPPIRHDLAAFLAGPATAPAGAAHDTARAPTGLFGFPELTRPDGFVAAADTAHAAIGVLIDAIAASTHPADSAETVTRLDALSDVMCAIVDASEIIRTLHPDPAWRDAAAAGATKLSDLLNQLNTHVGLYAALCRAMDHPDPAVQAVVRRPDAHAVATLLRRDFEHAGVALPEHQRQQCVAQQNAILQLGWQFLAEPIPDPATATFALPAARTAGIPAHVLAQLPRRDTDGVYLVPPAAFPGYTILQTAHDPAVRRAMYVALHSATAEQTALLEALLDARAALAQQLGAPSYAHLALAGKMAERPERVTRFLDACAAANGPAARAAVARLAAQRDGAALSRGAPLAAWDRAYYAAQAPPSPARQAAHATLAAAGTFSLGAVMAGIAHVLDIAFGLALAPEPLAPGEAWHPDVRKLRVTAARGAAPATVGFIYCDLLQRPDGARKAAMPTHFTLRCSRRLHPAAGLGADAAASAGSPLAEALAVTRTLLRQPDAVQLGGAAPAQLPLVVLATDWPAHADGTARLAPSAIVTLLHEMGHAVHSMLARTAYQHISGTRVAVDSVEIASTLMEKWAAAAAAPSRRAGGAASGPSGLADQAARLAAAMHVLHATPAPIDTQAQLQLALMDQLLHGPCRPAPADTPAALAALAARAGVFPYVAGTQPHATFPHLVSYGATYYTYVWCQRWSNRLWAAHFAPPEAAASAEAVAAQWAQAGQALDAALLGWGGGRDAWEGLDALGVVRPGERGRDGQDVLDAADL</sequence>
<evidence type="ECO:0000256" key="7">
    <source>
        <dbReference type="RuleBase" id="RU003435"/>
    </source>
</evidence>
<dbReference type="Gene3D" id="1.10.1370.10">
    <property type="entry name" value="Neurolysin, domain 3"/>
    <property type="match status" value="1"/>
</dbReference>